<dbReference type="Pfam" id="PF07486">
    <property type="entry name" value="Hydrolase_2"/>
    <property type="match status" value="1"/>
</dbReference>
<reference evidence="2" key="1">
    <citation type="submission" date="2018-05" db="EMBL/GenBank/DDBJ databases">
        <authorList>
            <person name="Lanie J.A."/>
            <person name="Ng W.-L."/>
            <person name="Kazmierczak K.M."/>
            <person name="Andrzejewski T.M."/>
            <person name="Davidsen T.M."/>
            <person name="Wayne K.J."/>
            <person name="Tettelin H."/>
            <person name="Glass J.I."/>
            <person name="Rusch D."/>
            <person name="Podicherti R."/>
            <person name="Tsui H.-C.T."/>
            <person name="Winkler M.E."/>
        </authorList>
    </citation>
    <scope>NUCLEOTIDE SEQUENCE</scope>
</reference>
<dbReference type="InterPro" id="IPR011105">
    <property type="entry name" value="Cell_wall_hydrolase_SleB"/>
</dbReference>
<name>A0A382Z480_9ZZZZ</name>
<protein>
    <recommendedName>
        <fullName evidence="1">Cell wall hydrolase SleB domain-containing protein</fullName>
    </recommendedName>
</protein>
<accession>A0A382Z480</accession>
<organism evidence="2">
    <name type="scientific">marine metagenome</name>
    <dbReference type="NCBI Taxonomy" id="408172"/>
    <lineage>
        <taxon>unclassified sequences</taxon>
        <taxon>metagenomes</taxon>
        <taxon>ecological metagenomes</taxon>
    </lineage>
</organism>
<evidence type="ECO:0000313" key="2">
    <source>
        <dbReference type="EMBL" id="SVD89895.1"/>
    </source>
</evidence>
<proteinExistence type="predicted"/>
<dbReference type="AlphaFoldDB" id="A0A382Z480"/>
<dbReference type="GO" id="GO:0016787">
    <property type="term" value="F:hydrolase activity"/>
    <property type="evidence" value="ECO:0007669"/>
    <property type="project" value="InterPro"/>
</dbReference>
<dbReference type="Gene3D" id="1.10.10.2520">
    <property type="entry name" value="Cell wall hydrolase SleB, domain 1"/>
    <property type="match status" value="1"/>
</dbReference>
<sequence>MKKLFLICLVLVSCSAFSKRVNYVPTSYDYVDEVKCLAQNIYFEARDQTTKGQIAVALVTLNRVESRQFPNSICKVIHQASRYSNGKLKKHKCHFSWYCDGKSDIPRDRIAWKVSKTIARAMLRKSGVHIKHFGKKWNMEDFLNGAKYYHRIDVNPYWNNKMIKVMQIGDHVFWKDYLND</sequence>
<feature type="domain" description="Cell wall hydrolase SleB" evidence="1">
    <location>
        <begin position="48"/>
        <end position="173"/>
    </location>
</feature>
<gene>
    <name evidence="2" type="ORF">METZ01_LOCUS442749</name>
</gene>
<evidence type="ECO:0000259" key="1">
    <source>
        <dbReference type="Pfam" id="PF07486"/>
    </source>
</evidence>
<dbReference type="InterPro" id="IPR042047">
    <property type="entry name" value="SleB_dom1"/>
</dbReference>
<dbReference type="EMBL" id="UINC01180607">
    <property type="protein sequence ID" value="SVD89895.1"/>
    <property type="molecule type" value="Genomic_DNA"/>
</dbReference>